<dbReference type="Proteomes" id="UP001314263">
    <property type="component" value="Unassembled WGS sequence"/>
</dbReference>
<evidence type="ECO:0000313" key="3">
    <source>
        <dbReference type="EMBL" id="CAK0781544.1"/>
    </source>
</evidence>
<proteinExistence type="predicted"/>
<evidence type="ECO:0000313" key="4">
    <source>
        <dbReference type="Proteomes" id="UP001314263"/>
    </source>
</evidence>
<comment type="caution">
    <text evidence="3">The sequence shown here is derived from an EMBL/GenBank/DDBJ whole genome shotgun (WGS) entry which is preliminary data.</text>
</comment>
<evidence type="ECO:0000256" key="1">
    <source>
        <dbReference type="SAM" id="MobiDB-lite"/>
    </source>
</evidence>
<gene>
    <name evidence="3" type="ORF">CVIRNUC_005400</name>
</gene>
<sequence length="769" mass="83523">MQLSDEDEEVMDSQQGRGRDLFDAAMGTPEPEDDHNLANSPVMHVALSARLGLDPAELAQYRSDMFPSGGAQRQAEPPAGTLVTRSATPPQEDTPRTAALVDAGLMAGHSFRVGWAPGGRFAHPGAKGSTARHGAAPIALQQTPFGEGVLPEGISLSSKAGTEAAARLRERCKAMLQIHMQHSSPSKAAAGGRLSGSAAATTRRWAMQCSRSTELQAVVTQLQEALKEHCTKQDEAEQDDELMNASIPAFCAEPEGLPAAAIRRSRLSAWLRSQASDKVEAALKKPASDLQHLAQLLSSQRLSAAVSLASASGDVRLAMLICQAASRSSAREEAERQLALWQDAGFAGHMDEARMLVYELLAGHVDHVIPQMQLDWRRALALHLWYGESPAAPLLASLEAYERAIGEGAAPSPLPLYMERQPSLQLSSSLAAAPIDVDYRLMELAAGGPSRADGAFLATLLSPLAFTPDPLDYLFPWMLLQALQAIAAIPEATSLDEVCAVHMSLISQLERLGGLEEWALYVALHLPDGSEEGCARDALLLELLHRHAPVWAASQAKQDFITRALGLPAAWLASALATLAAHRDDPEEEYEQRIAAGDWEAAHALFTERLAPRWWAAGQHDRLLLQLQPLLQAGQEAQAQVDSLQWQTGAELYETFVALEDMYKSRSYLDDNESTRGRRMETVTYLSSLLQKTGDLLDAAGGEQRQLYRQEVYSSMSQKLADWLLTDGQHSPEDVAQRQQMSTELHWLPEASRMHHIQIAAAALGEILA</sequence>
<name>A0AAV1I5C8_9CHLO</name>
<dbReference type="Pfam" id="PF12110">
    <property type="entry name" value="Nup96"/>
    <property type="match status" value="1"/>
</dbReference>
<feature type="region of interest" description="Disordered" evidence="1">
    <location>
        <begin position="66"/>
        <end position="95"/>
    </location>
</feature>
<reference evidence="3 4" key="1">
    <citation type="submission" date="2023-10" db="EMBL/GenBank/DDBJ databases">
        <authorList>
            <person name="Maclean D."/>
            <person name="Macfadyen A."/>
        </authorList>
    </citation>
    <scope>NUCLEOTIDE SEQUENCE [LARGE SCALE GENOMIC DNA]</scope>
</reference>
<accession>A0AAV1I5C8</accession>
<dbReference type="Gene3D" id="1.25.40.690">
    <property type="match status" value="1"/>
</dbReference>
<feature type="domain" description="Nuclear pore complex protein NUP96 C-terminal" evidence="2">
    <location>
        <begin position="292"/>
        <end position="578"/>
    </location>
</feature>
<dbReference type="AlphaFoldDB" id="A0AAV1I5C8"/>
<protein>
    <recommendedName>
        <fullName evidence="2">Nuclear pore complex protein NUP96 C-terminal domain-containing protein</fullName>
    </recommendedName>
</protein>
<dbReference type="EMBL" id="CAUYUE010000006">
    <property type="protein sequence ID" value="CAK0781544.1"/>
    <property type="molecule type" value="Genomic_DNA"/>
</dbReference>
<evidence type="ECO:0000259" key="2">
    <source>
        <dbReference type="Pfam" id="PF12110"/>
    </source>
</evidence>
<organism evidence="3 4">
    <name type="scientific">Coccomyxa viridis</name>
    <dbReference type="NCBI Taxonomy" id="1274662"/>
    <lineage>
        <taxon>Eukaryota</taxon>
        <taxon>Viridiplantae</taxon>
        <taxon>Chlorophyta</taxon>
        <taxon>core chlorophytes</taxon>
        <taxon>Trebouxiophyceae</taxon>
        <taxon>Trebouxiophyceae incertae sedis</taxon>
        <taxon>Coccomyxaceae</taxon>
        <taxon>Coccomyxa</taxon>
    </lineage>
</organism>
<feature type="compositionally biased region" description="Acidic residues" evidence="1">
    <location>
        <begin position="1"/>
        <end position="11"/>
    </location>
</feature>
<dbReference type="InterPro" id="IPR021967">
    <property type="entry name" value="Nup98_C"/>
</dbReference>
<feature type="region of interest" description="Disordered" evidence="1">
    <location>
        <begin position="1"/>
        <end position="41"/>
    </location>
</feature>
<keyword evidence="4" id="KW-1185">Reference proteome</keyword>